<reference evidence="2 3" key="1">
    <citation type="submission" date="2015-09" db="EMBL/GenBank/DDBJ databases">
        <title>Sorangium comparison.</title>
        <authorList>
            <person name="Zaburannyi N."/>
            <person name="Bunk B."/>
            <person name="Overmann J."/>
            <person name="Mueller R."/>
        </authorList>
    </citation>
    <scope>NUCLEOTIDE SEQUENCE [LARGE SCALE GENOMIC DNA]</scope>
    <source>
        <strain evidence="2 3">So ce26</strain>
    </source>
</reference>
<dbReference type="Proteomes" id="UP000238348">
    <property type="component" value="Chromosome"/>
</dbReference>
<evidence type="ECO:0000313" key="3">
    <source>
        <dbReference type="Proteomes" id="UP000238348"/>
    </source>
</evidence>
<evidence type="ECO:0000313" key="2">
    <source>
        <dbReference type="EMBL" id="AUX43077.1"/>
    </source>
</evidence>
<organism evidence="2 3">
    <name type="scientific">Sorangium cellulosum</name>
    <name type="common">Polyangium cellulosum</name>
    <dbReference type="NCBI Taxonomy" id="56"/>
    <lineage>
        <taxon>Bacteria</taxon>
        <taxon>Pseudomonadati</taxon>
        <taxon>Myxococcota</taxon>
        <taxon>Polyangia</taxon>
        <taxon>Polyangiales</taxon>
        <taxon>Polyangiaceae</taxon>
        <taxon>Sorangium</taxon>
    </lineage>
</organism>
<dbReference type="EMBL" id="CP012673">
    <property type="protein sequence ID" value="AUX43077.1"/>
    <property type="molecule type" value="Genomic_DNA"/>
</dbReference>
<proteinExistence type="predicted"/>
<gene>
    <name evidence="2" type="ORF">SOCE26_045170</name>
</gene>
<name>A0A2L0EUV2_SORCE</name>
<dbReference type="AlphaFoldDB" id="A0A2L0EUV2"/>
<protein>
    <submittedName>
        <fullName evidence="2">Uncharacterized protein</fullName>
    </submittedName>
</protein>
<accession>A0A2L0EUV2</accession>
<sequence>MASLHHPQRGSRTLDPPRLPLASHGGSLGVLESAHRSVHACAGEQIRPASVAPRGARLRQASASARLGMRFTRNRDLM</sequence>
<feature type="region of interest" description="Disordered" evidence="1">
    <location>
        <begin position="1"/>
        <end position="26"/>
    </location>
</feature>
<evidence type="ECO:0000256" key="1">
    <source>
        <dbReference type="SAM" id="MobiDB-lite"/>
    </source>
</evidence>